<feature type="domain" description="Tryptophan synthase beta chain-like PALP" evidence="3">
    <location>
        <begin position="38"/>
        <end position="358"/>
    </location>
</feature>
<dbReference type="OrthoDB" id="10059875at2759"/>
<dbReference type="InterPro" id="IPR011650">
    <property type="entry name" value="Peptidase_M20_dimer"/>
</dbReference>
<evidence type="ECO:0008006" key="7">
    <source>
        <dbReference type="Google" id="ProtNLM"/>
    </source>
</evidence>
<feature type="domain" description="Peptidase M20 dimerisation" evidence="4">
    <location>
        <begin position="544"/>
        <end position="650"/>
    </location>
</feature>
<keyword evidence="2" id="KW-0378">Hydrolase</keyword>
<dbReference type="PANTHER" id="PTHR42937:SF1">
    <property type="entry name" value="DIAMINOPROPIONATE AMMONIA-LYASE"/>
    <property type="match status" value="1"/>
</dbReference>
<dbReference type="PANTHER" id="PTHR42937">
    <property type="match status" value="1"/>
</dbReference>
<dbReference type="InterPro" id="IPR036052">
    <property type="entry name" value="TrpB-like_PALP_sf"/>
</dbReference>
<dbReference type="InterPro" id="IPR001926">
    <property type="entry name" value="TrpB-like_PALP"/>
</dbReference>
<dbReference type="RefSeq" id="XP_018128883.1">
    <property type="nucleotide sequence ID" value="XM_018276816.2"/>
</dbReference>
<dbReference type="AlphaFoldDB" id="A0A1B8GH59"/>
<name>A0A1B8GH59_9PEZI</name>
<evidence type="ECO:0000313" key="5">
    <source>
        <dbReference type="EMBL" id="OBT95150.1"/>
    </source>
</evidence>
<evidence type="ECO:0000313" key="6">
    <source>
        <dbReference type="Proteomes" id="UP000091956"/>
    </source>
</evidence>
<dbReference type="GeneID" id="28840767"/>
<dbReference type="Pfam" id="PF01546">
    <property type="entry name" value="Peptidase_M20"/>
    <property type="match status" value="1"/>
</dbReference>
<dbReference type="PROSITE" id="PS00758">
    <property type="entry name" value="ARGE_DAPE_CPG2_1"/>
    <property type="match status" value="1"/>
</dbReference>
<dbReference type="Pfam" id="PF07687">
    <property type="entry name" value="M20_dimer"/>
    <property type="match status" value="1"/>
</dbReference>
<protein>
    <recommendedName>
        <fullName evidence="7">Succinyl-diaminopimelate desuccinylase</fullName>
    </recommendedName>
</protein>
<proteinExistence type="inferred from homology"/>
<dbReference type="SUPFAM" id="SSF53187">
    <property type="entry name" value="Zn-dependent exopeptidases"/>
    <property type="match status" value="1"/>
</dbReference>
<organism evidence="5 6">
    <name type="scientific">Pseudogymnoascus verrucosus</name>
    <dbReference type="NCBI Taxonomy" id="342668"/>
    <lineage>
        <taxon>Eukaryota</taxon>
        <taxon>Fungi</taxon>
        <taxon>Dikarya</taxon>
        <taxon>Ascomycota</taxon>
        <taxon>Pezizomycotina</taxon>
        <taxon>Leotiomycetes</taxon>
        <taxon>Thelebolales</taxon>
        <taxon>Thelebolaceae</taxon>
        <taxon>Pseudogymnoascus</taxon>
    </lineage>
</organism>
<reference evidence="6" key="2">
    <citation type="journal article" date="2018" name="Nat. Commun.">
        <title>Extreme sensitivity to ultraviolet light in the fungal pathogen causing white-nose syndrome of bats.</title>
        <authorList>
            <person name="Palmer J.M."/>
            <person name="Drees K.P."/>
            <person name="Foster J.T."/>
            <person name="Lindner D.L."/>
        </authorList>
    </citation>
    <scope>NUCLEOTIDE SEQUENCE [LARGE SCALE GENOMIC DNA]</scope>
    <source>
        <strain evidence="6">UAMH 10579</strain>
    </source>
</reference>
<dbReference type="InterPro" id="IPR001261">
    <property type="entry name" value="ArgE/DapE_CS"/>
</dbReference>
<accession>A0A1B8GH59</accession>
<evidence type="ECO:0000256" key="2">
    <source>
        <dbReference type="ARBA" id="ARBA00022801"/>
    </source>
</evidence>
<dbReference type="Gene3D" id="3.30.70.360">
    <property type="match status" value="1"/>
</dbReference>
<dbReference type="Pfam" id="PF00291">
    <property type="entry name" value="PALP"/>
    <property type="match status" value="1"/>
</dbReference>
<dbReference type="Proteomes" id="UP000091956">
    <property type="component" value="Unassembled WGS sequence"/>
</dbReference>
<evidence type="ECO:0000259" key="3">
    <source>
        <dbReference type="Pfam" id="PF00291"/>
    </source>
</evidence>
<evidence type="ECO:0000256" key="1">
    <source>
        <dbReference type="ARBA" id="ARBA00006247"/>
    </source>
</evidence>
<reference evidence="5 6" key="1">
    <citation type="submission" date="2016-03" db="EMBL/GenBank/DDBJ databases">
        <title>Comparative genomics of Pseudogymnoascus destructans, the fungus causing white-nose syndrome of bats.</title>
        <authorList>
            <person name="Palmer J.M."/>
            <person name="Drees K.P."/>
            <person name="Foster J.T."/>
            <person name="Lindner D.L."/>
        </authorList>
    </citation>
    <scope>NUCLEOTIDE SEQUENCE [LARGE SCALE GENOMIC DNA]</scope>
    <source>
        <strain evidence="5 6">UAMH 10579</strain>
    </source>
</reference>
<dbReference type="InterPro" id="IPR036264">
    <property type="entry name" value="Bact_exopeptidase_dim_dom"/>
</dbReference>
<dbReference type="NCBIfam" id="NF006058">
    <property type="entry name" value="PRK08206.1"/>
    <property type="match status" value="1"/>
</dbReference>
<dbReference type="GO" id="GO:0016787">
    <property type="term" value="F:hydrolase activity"/>
    <property type="evidence" value="ECO:0007669"/>
    <property type="project" value="UniProtKB-KW"/>
</dbReference>
<evidence type="ECO:0000259" key="4">
    <source>
        <dbReference type="Pfam" id="PF07687"/>
    </source>
</evidence>
<dbReference type="SUPFAM" id="SSF53686">
    <property type="entry name" value="Tryptophan synthase beta subunit-like PLP-dependent enzymes"/>
    <property type="match status" value="1"/>
</dbReference>
<dbReference type="Gene3D" id="3.40.50.1100">
    <property type="match status" value="2"/>
</dbReference>
<sequence length="752" mass="79946">MAVRSTRRVPYVNPLAQTWISASPGSSEAIANFHKKMPGFEPTPLVAVDKLAAEIGVKAVYVKDESSRCGLPSFKILGASWAAFRAIIGKTKLPIDTDFATLRKSVKAASITLAAATEGNHGRAVARVASILETSSKIFVPRCLHKATIALLESEAATVVLVDGDYDEAVRMARQEADRYGAILVQDTAFDGYEEIPKWVVEGYSTMMAEIDVQLMGKAPDLVIAPVGVGSFAHAVVSHYKTPGRATQILAVEPDSAACLWKSLAADKLTTVPTRKTIMAGMNCGTLSTTAWPVLRNGVDASVTVSDAEAHEAVGNLREVGVSAGPCGAAPLAALKHISRSHSDIFKLDKDSVVVVLCTEGPREYDVPMDVSIEDPVMLTQALIRIDSTNPGLSRAGGAGELEIATYISAWLEHRGIETHWLEKTTGRPSVVGVSRGTGGGKSLLLTGHIDTVTTAGYDGNPLSGDIRDGSVFGRGAYDMKAGIAASLVALATAKVSQLSGDVMIAAVADEEDVSIGTEEVLKAGWRADGAIVSEPTNLNVTLAHKGFTWLYVDIIGRSAHGSRPDLGIDAICKAGHFLVELDKYSQDILKGPGHPILGTGSIHASLIQGGEELTSYPAVCTISIERRTVPGETPDIVVAEIRRILDRLTKTMPNFKYETRIGMSRNPFHISKDEPFVSGALQNIEHALGMPATLRPERFWTDCALLAEAEIPALLFGVNGGGAHAATEWATVDSIRKVTRALTLTALDFCK</sequence>
<dbReference type="SUPFAM" id="SSF55031">
    <property type="entry name" value="Bacterial exopeptidase dimerisation domain"/>
    <property type="match status" value="1"/>
</dbReference>
<gene>
    <name evidence="5" type="ORF">VE01_07381</name>
</gene>
<dbReference type="InterPro" id="IPR002933">
    <property type="entry name" value="Peptidase_M20"/>
</dbReference>
<comment type="similarity">
    <text evidence="1">Belongs to the peptidase M20A family.</text>
</comment>
<dbReference type="STRING" id="342668.A0A1B8GH59"/>
<dbReference type="EMBL" id="KV460238">
    <property type="protein sequence ID" value="OBT95150.1"/>
    <property type="molecule type" value="Genomic_DNA"/>
</dbReference>
<dbReference type="Gene3D" id="3.40.630.10">
    <property type="entry name" value="Zn peptidases"/>
    <property type="match status" value="2"/>
</dbReference>
<keyword evidence="6" id="KW-1185">Reference proteome</keyword>